<reference evidence="7 8" key="1">
    <citation type="submission" date="2017-04" db="EMBL/GenBank/DDBJ databases">
        <authorList>
            <person name="Afonso C.L."/>
            <person name="Miller P.J."/>
            <person name="Scott M.A."/>
            <person name="Spackman E."/>
            <person name="Goraichik I."/>
            <person name="Dimitrov K.M."/>
            <person name="Suarez D.L."/>
            <person name="Swayne D.E."/>
        </authorList>
    </citation>
    <scope>NUCLEOTIDE SEQUENCE [LARGE SCALE GENOMIC DNA]</scope>
    <source>
        <strain evidence="7 8">ToBE</strain>
    </source>
</reference>
<gene>
    <name evidence="6" type="primary">rsmG</name>
    <name evidence="7" type="ORF">SAMN00808754_3324</name>
</gene>
<keyword evidence="4 6" id="KW-0808">Transferase</keyword>
<dbReference type="NCBIfam" id="TIGR00138">
    <property type="entry name" value="rsmG_gidB"/>
    <property type="match status" value="1"/>
</dbReference>
<evidence type="ECO:0000256" key="4">
    <source>
        <dbReference type="ARBA" id="ARBA00022679"/>
    </source>
</evidence>
<evidence type="ECO:0000313" key="7">
    <source>
        <dbReference type="EMBL" id="SMC00189.1"/>
    </source>
</evidence>
<sequence length="242" mass="26880">MASQGGSIEELRRFLEEQGLPVEASQAELLYRYGRMLKEAGESLNLSAIREEKEIWRKHFLDSLLLFFALDVPKGARVVDIGTGAGLPGLVVKIYRPDLSVTLVDSKHKKLAFVQRVLGELGLQDVICKVARAEELGQKENWRASFDLALVRAVAELRVLVEYGLPLLKLGGKLVAYKGPRAEEEVEEARRALSLVGGEVEGIWRGRLPGVGEERKIVIIRKTIPTSPAWPRRAGIPSKRPL</sequence>
<comment type="function">
    <text evidence="6">Specifically methylates the N7 position of a guanine in 16S rRNA.</text>
</comment>
<keyword evidence="5 6" id="KW-0949">S-adenosyl-L-methionine</keyword>
<keyword evidence="1 6" id="KW-0963">Cytoplasm</keyword>
<dbReference type="InterPro" id="IPR003682">
    <property type="entry name" value="rRNA_ssu_MeTfrase_G"/>
</dbReference>
<dbReference type="OrthoDB" id="9808773at2"/>
<proteinExistence type="inferred from homology"/>
<evidence type="ECO:0000256" key="3">
    <source>
        <dbReference type="ARBA" id="ARBA00022603"/>
    </source>
</evidence>
<dbReference type="SUPFAM" id="SSF53335">
    <property type="entry name" value="S-adenosyl-L-methionine-dependent methyltransferases"/>
    <property type="match status" value="1"/>
</dbReference>
<keyword evidence="3 6" id="KW-0489">Methyltransferase</keyword>
<feature type="binding site" evidence="6">
    <location>
        <begin position="133"/>
        <end position="134"/>
    </location>
    <ligand>
        <name>S-adenosyl-L-methionine</name>
        <dbReference type="ChEBI" id="CHEBI:59789"/>
    </ligand>
</feature>
<evidence type="ECO:0000256" key="6">
    <source>
        <dbReference type="HAMAP-Rule" id="MF_00074"/>
    </source>
</evidence>
<dbReference type="InterPro" id="IPR029063">
    <property type="entry name" value="SAM-dependent_MTases_sf"/>
</dbReference>
<evidence type="ECO:0000256" key="1">
    <source>
        <dbReference type="ARBA" id="ARBA00022490"/>
    </source>
</evidence>
<dbReference type="EMBL" id="LT838272">
    <property type="protein sequence ID" value="SMC00189.1"/>
    <property type="molecule type" value="Genomic_DNA"/>
</dbReference>
<comment type="subcellular location">
    <subcellularLocation>
        <location evidence="6">Cytoplasm</location>
    </subcellularLocation>
</comment>
<dbReference type="GO" id="GO:0070043">
    <property type="term" value="F:rRNA (guanine-N7-)-methyltransferase activity"/>
    <property type="evidence" value="ECO:0007669"/>
    <property type="project" value="UniProtKB-UniRule"/>
</dbReference>
<comment type="caution">
    <text evidence="6">Lacks conserved residue(s) required for the propagation of feature annotation.</text>
</comment>
<feature type="binding site" evidence="6">
    <location>
        <position position="152"/>
    </location>
    <ligand>
        <name>S-adenosyl-L-methionine</name>
        <dbReference type="ChEBI" id="CHEBI:59789"/>
    </ligand>
</feature>
<dbReference type="HAMAP" id="MF_00074">
    <property type="entry name" value="16SrRNA_methyltr_G"/>
    <property type="match status" value="1"/>
</dbReference>
<accession>A0A1W1W3J3</accession>
<evidence type="ECO:0000256" key="5">
    <source>
        <dbReference type="ARBA" id="ARBA00022691"/>
    </source>
</evidence>
<dbReference type="PANTHER" id="PTHR31760:SF0">
    <property type="entry name" value="S-ADENOSYL-L-METHIONINE-DEPENDENT METHYLTRANSFERASES SUPERFAMILY PROTEIN"/>
    <property type="match status" value="1"/>
</dbReference>
<name>A0A1W1W3J3_9FIRM</name>
<dbReference type="Pfam" id="PF02527">
    <property type="entry name" value="GidB"/>
    <property type="match status" value="1"/>
</dbReference>
<dbReference type="FunFam" id="3.40.50.150:FF:000041">
    <property type="entry name" value="Ribosomal RNA small subunit methyltransferase G"/>
    <property type="match status" value="1"/>
</dbReference>
<comment type="similarity">
    <text evidence="6">Belongs to the methyltransferase superfamily. RNA methyltransferase RsmG family.</text>
</comment>
<dbReference type="EC" id="2.1.1.-" evidence="6"/>
<evidence type="ECO:0000256" key="2">
    <source>
        <dbReference type="ARBA" id="ARBA00022552"/>
    </source>
</evidence>
<protein>
    <recommendedName>
        <fullName evidence="6">Ribosomal RNA small subunit methyltransferase G</fullName>
        <ecNumber evidence="6">2.1.1.-</ecNumber>
    </recommendedName>
    <alternativeName>
        <fullName evidence="6">16S rRNA 7-methylguanosine methyltransferase</fullName>
        <shortName evidence="6">16S rRNA m7G methyltransferase</shortName>
    </alternativeName>
</protein>
<dbReference type="Gene3D" id="3.40.50.150">
    <property type="entry name" value="Vaccinia Virus protein VP39"/>
    <property type="match status" value="1"/>
</dbReference>
<dbReference type="Proteomes" id="UP000192569">
    <property type="component" value="Chromosome I"/>
</dbReference>
<keyword evidence="2 6" id="KW-0698">rRNA processing</keyword>
<dbReference type="PANTHER" id="PTHR31760">
    <property type="entry name" value="S-ADENOSYL-L-METHIONINE-DEPENDENT METHYLTRANSFERASES SUPERFAMILY PROTEIN"/>
    <property type="match status" value="1"/>
</dbReference>
<dbReference type="GO" id="GO:0005829">
    <property type="term" value="C:cytosol"/>
    <property type="evidence" value="ECO:0007669"/>
    <property type="project" value="TreeGrafter"/>
</dbReference>
<feature type="binding site" evidence="6">
    <location>
        <position position="82"/>
    </location>
    <ligand>
        <name>S-adenosyl-L-methionine</name>
        <dbReference type="ChEBI" id="CHEBI:59789"/>
    </ligand>
</feature>
<dbReference type="PIRSF" id="PIRSF003078">
    <property type="entry name" value="GidB"/>
    <property type="match status" value="1"/>
</dbReference>
<dbReference type="STRING" id="698762.SAMN00808754_3324"/>
<dbReference type="RefSeq" id="WP_084666955.1">
    <property type="nucleotide sequence ID" value="NZ_LT838272.1"/>
</dbReference>
<organism evidence="7 8">
    <name type="scientific">Thermanaeromonas toyohensis ToBE</name>
    <dbReference type="NCBI Taxonomy" id="698762"/>
    <lineage>
        <taxon>Bacteria</taxon>
        <taxon>Bacillati</taxon>
        <taxon>Bacillota</taxon>
        <taxon>Clostridia</taxon>
        <taxon>Neomoorellales</taxon>
        <taxon>Neomoorellaceae</taxon>
        <taxon>Thermanaeromonas</taxon>
    </lineage>
</organism>
<keyword evidence="8" id="KW-1185">Reference proteome</keyword>
<feature type="binding site" evidence="6">
    <location>
        <position position="87"/>
    </location>
    <ligand>
        <name>S-adenosyl-L-methionine</name>
        <dbReference type="ChEBI" id="CHEBI:59789"/>
    </ligand>
</feature>
<dbReference type="AlphaFoldDB" id="A0A1W1W3J3"/>
<evidence type="ECO:0000313" key="8">
    <source>
        <dbReference type="Proteomes" id="UP000192569"/>
    </source>
</evidence>